<dbReference type="PANTHER" id="PTHR30273:SF2">
    <property type="entry name" value="PROTEIN FECR"/>
    <property type="match status" value="1"/>
</dbReference>
<evidence type="ECO:0000313" key="6">
    <source>
        <dbReference type="Proteomes" id="UP000016584"/>
    </source>
</evidence>
<dbReference type="eggNOG" id="COG3712">
    <property type="taxonomic scope" value="Bacteria"/>
</dbReference>
<dbReference type="Pfam" id="PF16344">
    <property type="entry name" value="FecR_C"/>
    <property type="match status" value="1"/>
</dbReference>
<dbReference type="Proteomes" id="UP000016584">
    <property type="component" value="Unassembled WGS sequence"/>
</dbReference>
<dbReference type="InterPro" id="IPR006860">
    <property type="entry name" value="FecR"/>
</dbReference>
<sequence>MRITVRHRKTEVMYNKKQVFEQYLMGKCTPEQAAWLVDTFSDEEFRVELEQYVDAVFEAKDDESDRIAGIVEISREEYPQIEAVIFGEERPEKIHFLRPLWRWVAVAAAVVIGFVGYQRNKETVTPVADKVKIAAELQKQKPVSDGVTLTLPNGEVVELSDGLETAYTSTEKENGDSFFEIKKLNEATEPMIQVVSVPAGKIGALLLTDGTKVWLNASSKLTYDVNFIGGVRKVELEGEAYFEVAKNKDKPFLVFSNDQKVRVLGTHFNVKAYGENRTTTTLMEGSVEVATEHRAYTLKPGQSSVVTWGGENIKVGPAQMDKVNAWRDSEFAFFDAGLDQIGNELSRWYGVEVQVVTRGKGYGFTGAISKKRSLEEVLEILNRTGQIRYHIVPVGIKERRVVLMV</sequence>
<dbReference type="Pfam" id="PF04773">
    <property type="entry name" value="FecR"/>
    <property type="match status" value="1"/>
</dbReference>
<comment type="caution">
    <text evidence="4">The sequence shown here is derived from an EMBL/GenBank/DDBJ whole genome shotgun (WGS) entry which is preliminary data.</text>
</comment>
<feature type="transmembrane region" description="Helical" evidence="1">
    <location>
        <begin position="100"/>
        <end position="117"/>
    </location>
</feature>
<evidence type="ECO:0000256" key="1">
    <source>
        <dbReference type="SAM" id="Phobius"/>
    </source>
</evidence>
<feature type="domain" description="FecR protein" evidence="2">
    <location>
        <begin position="194"/>
        <end position="288"/>
    </location>
</feature>
<dbReference type="InterPro" id="IPR012373">
    <property type="entry name" value="Ferrdict_sens_TM"/>
</dbReference>
<dbReference type="EMBL" id="ATDL01000021">
    <property type="protein sequence ID" value="ERJ57846.1"/>
    <property type="molecule type" value="Genomic_DNA"/>
</dbReference>
<feature type="domain" description="Protein FecR C-terminal" evidence="3">
    <location>
        <begin position="331"/>
        <end position="391"/>
    </location>
</feature>
<dbReference type="PATRIC" id="fig|1346330.5.peg.1259"/>
<keyword evidence="1" id="KW-1133">Transmembrane helix</keyword>
<keyword evidence="6" id="KW-1185">Reference proteome</keyword>
<organism evidence="4 6">
    <name type="scientific">Sphingobacterium paucimobilis HER1398</name>
    <dbReference type="NCBI Taxonomy" id="1346330"/>
    <lineage>
        <taxon>Bacteria</taxon>
        <taxon>Pseudomonadati</taxon>
        <taxon>Bacteroidota</taxon>
        <taxon>Sphingobacteriia</taxon>
        <taxon>Sphingobacteriales</taxon>
        <taxon>Sphingobacteriaceae</taxon>
        <taxon>Sphingobacterium</taxon>
    </lineage>
</organism>
<evidence type="ECO:0000313" key="5">
    <source>
        <dbReference type="EMBL" id="ERJ60297.1"/>
    </source>
</evidence>
<reference evidence="4 6" key="1">
    <citation type="journal article" date="2013" name="Genome Announc.">
        <title>The Draft Genome Sequence of Sphingomonas paucimobilis Strain HER1398 (Proteobacteria), Host to the Giant PAU Phage, Indicates That It Is a Member of the Genus Sphingobacterium (Bacteroidetes).</title>
        <authorList>
            <person name="White R.A.III."/>
            <person name="Suttle C.A."/>
        </authorList>
    </citation>
    <scope>NUCLEOTIDE SEQUENCE [LARGE SCALE GENOMIC DNA]</scope>
    <source>
        <strain evidence="4 6">HER1398</strain>
    </source>
</reference>
<keyword evidence="1" id="KW-0472">Membrane</keyword>
<dbReference type="GO" id="GO:0016989">
    <property type="term" value="F:sigma factor antagonist activity"/>
    <property type="evidence" value="ECO:0007669"/>
    <property type="project" value="TreeGrafter"/>
</dbReference>
<proteinExistence type="predicted"/>
<dbReference type="InterPro" id="IPR032508">
    <property type="entry name" value="FecR_C"/>
</dbReference>
<protein>
    <recommendedName>
        <fullName evidence="7">FecR protein domain-containing protein</fullName>
    </recommendedName>
</protein>
<dbReference type="Gene3D" id="2.60.120.1440">
    <property type="match status" value="1"/>
</dbReference>
<dbReference type="STRING" id="1346330.M472_03610"/>
<evidence type="ECO:0000259" key="2">
    <source>
        <dbReference type="Pfam" id="PF04773"/>
    </source>
</evidence>
<evidence type="ECO:0000313" key="4">
    <source>
        <dbReference type="EMBL" id="ERJ57846.1"/>
    </source>
</evidence>
<evidence type="ECO:0008006" key="7">
    <source>
        <dbReference type="Google" id="ProtNLM"/>
    </source>
</evidence>
<evidence type="ECO:0000259" key="3">
    <source>
        <dbReference type="Pfam" id="PF16344"/>
    </source>
</evidence>
<accession>U2H807</accession>
<gene>
    <name evidence="4" type="ORF">M472_03610</name>
    <name evidence="5" type="ORF">M472_16180</name>
</gene>
<name>U2H807_9SPHI</name>
<dbReference type="EMBL" id="ATDL01000007">
    <property type="protein sequence ID" value="ERJ60297.1"/>
    <property type="molecule type" value="Genomic_DNA"/>
</dbReference>
<dbReference type="AlphaFoldDB" id="U2H807"/>
<dbReference type="Gene3D" id="3.55.50.30">
    <property type="match status" value="1"/>
</dbReference>
<keyword evidence="1" id="KW-0812">Transmembrane</keyword>
<dbReference type="PANTHER" id="PTHR30273">
    <property type="entry name" value="PERIPLASMIC SIGNAL SENSOR AND SIGMA FACTOR ACTIVATOR FECR-RELATED"/>
    <property type="match status" value="1"/>
</dbReference>